<dbReference type="Proteomes" id="UP001157914">
    <property type="component" value="Unassembled WGS sequence"/>
</dbReference>
<evidence type="ECO:0000256" key="2">
    <source>
        <dbReference type="ARBA" id="ARBA00034247"/>
    </source>
</evidence>
<dbReference type="EC" id="2.7.7.65" evidence="1"/>
<dbReference type="SUPFAM" id="SSF49879">
    <property type="entry name" value="SMAD/FHA domain"/>
    <property type="match status" value="1"/>
</dbReference>
<dbReference type="Gene3D" id="2.60.200.20">
    <property type="match status" value="1"/>
</dbReference>
<dbReference type="CDD" id="cd01949">
    <property type="entry name" value="GGDEF"/>
    <property type="match status" value="1"/>
</dbReference>
<protein>
    <recommendedName>
        <fullName evidence="1">diguanylate cyclase</fullName>
        <ecNumber evidence="1">2.7.7.65</ecNumber>
    </recommendedName>
</protein>
<reference evidence="5 6" key="1">
    <citation type="submission" date="2017-05" db="EMBL/GenBank/DDBJ databases">
        <authorList>
            <person name="Varghese N."/>
            <person name="Submissions S."/>
        </authorList>
    </citation>
    <scope>NUCLEOTIDE SEQUENCE [LARGE SCALE GENOMIC DNA]</scope>
    <source>
        <strain evidence="5 6">DSM 15949</strain>
    </source>
</reference>
<dbReference type="SMART" id="SM00240">
    <property type="entry name" value="FHA"/>
    <property type="match status" value="1"/>
</dbReference>
<dbReference type="InterPro" id="IPR008984">
    <property type="entry name" value="SMAD_FHA_dom_sf"/>
</dbReference>
<evidence type="ECO:0000313" key="6">
    <source>
        <dbReference type="Proteomes" id="UP001157914"/>
    </source>
</evidence>
<evidence type="ECO:0000259" key="3">
    <source>
        <dbReference type="PROSITE" id="PS50006"/>
    </source>
</evidence>
<dbReference type="Pfam" id="PF00990">
    <property type="entry name" value="GGDEF"/>
    <property type="match status" value="1"/>
</dbReference>
<dbReference type="InterPro" id="IPR000160">
    <property type="entry name" value="GGDEF_dom"/>
</dbReference>
<dbReference type="PANTHER" id="PTHR45138:SF9">
    <property type="entry name" value="DIGUANYLATE CYCLASE DGCM-RELATED"/>
    <property type="match status" value="1"/>
</dbReference>
<gene>
    <name evidence="5" type="ORF">SAMN06265374_1041</name>
</gene>
<name>A0ABY1NJ01_9HYPH</name>
<dbReference type="PROSITE" id="PS50887">
    <property type="entry name" value="GGDEF"/>
    <property type="match status" value="1"/>
</dbReference>
<proteinExistence type="predicted"/>
<evidence type="ECO:0000256" key="1">
    <source>
        <dbReference type="ARBA" id="ARBA00012528"/>
    </source>
</evidence>
<dbReference type="Pfam" id="PF00498">
    <property type="entry name" value="FHA"/>
    <property type="match status" value="1"/>
</dbReference>
<dbReference type="InterPro" id="IPR029787">
    <property type="entry name" value="Nucleotide_cyclase"/>
</dbReference>
<organism evidence="5 6">
    <name type="scientific">Roseibium denhamense</name>
    <dbReference type="NCBI Taxonomy" id="76305"/>
    <lineage>
        <taxon>Bacteria</taxon>
        <taxon>Pseudomonadati</taxon>
        <taxon>Pseudomonadota</taxon>
        <taxon>Alphaproteobacteria</taxon>
        <taxon>Hyphomicrobiales</taxon>
        <taxon>Stappiaceae</taxon>
        <taxon>Roseibium</taxon>
    </lineage>
</organism>
<dbReference type="NCBIfam" id="TIGR00254">
    <property type="entry name" value="GGDEF"/>
    <property type="match status" value="1"/>
</dbReference>
<sequence>MTITYAAISDDGTIQGDATLILEDSAKRRPADEDRKPGIVFIDGLDTGRSFIFTKPQTVIGRSKDSDIKVRERDISRRHVMFDVADDGVQVIDLRSRNGVYVNGIPVERQYLENNDVVQIGSDVSIRFSMLTSAEIEFLKEMYRAAVYDSLTDTYNRRHFQNVLENCYDHRFKKKSRLALLIVDIDHFKRLNDTFGHQIGDRALCHVASLIKDAVRNGDTVCRYGGEEFAVLLMDIDLERAKEIAERIRMAVEENPMVTESFIIPMTVSVGGAAIDEAATDPERLFGLADSRMYGAKQAGRNKVFTG</sequence>
<dbReference type="EMBL" id="FXTT01000001">
    <property type="protein sequence ID" value="SMP08911.1"/>
    <property type="molecule type" value="Genomic_DNA"/>
</dbReference>
<comment type="catalytic activity">
    <reaction evidence="2">
        <text>2 GTP = 3',3'-c-di-GMP + 2 diphosphate</text>
        <dbReference type="Rhea" id="RHEA:24898"/>
        <dbReference type="ChEBI" id="CHEBI:33019"/>
        <dbReference type="ChEBI" id="CHEBI:37565"/>
        <dbReference type="ChEBI" id="CHEBI:58805"/>
        <dbReference type="EC" id="2.7.7.65"/>
    </reaction>
</comment>
<evidence type="ECO:0000259" key="4">
    <source>
        <dbReference type="PROSITE" id="PS50887"/>
    </source>
</evidence>
<evidence type="ECO:0000313" key="5">
    <source>
        <dbReference type="EMBL" id="SMP08911.1"/>
    </source>
</evidence>
<dbReference type="InterPro" id="IPR043128">
    <property type="entry name" value="Rev_trsase/Diguanyl_cyclase"/>
</dbReference>
<dbReference type="PROSITE" id="PS50006">
    <property type="entry name" value="FHA_DOMAIN"/>
    <property type="match status" value="1"/>
</dbReference>
<dbReference type="RefSeq" id="WP_155191594.1">
    <property type="nucleotide sequence ID" value="NZ_BAAAEA010000001.1"/>
</dbReference>
<dbReference type="PANTHER" id="PTHR45138">
    <property type="entry name" value="REGULATORY COMPONENTS OF SENSORY TRANSDUCTION SYSTEM"/>
    <property type="match status" value="1"/>
</dbReference>
<dbReference type="InterPro" id="IPR050469">
    <property type="entry name" value="Diguanylate_Cyclase"/>
</dbReference>
<comment type="caution">
    <text evidence="5">The sequence shown here is derived from an EMBL/GenBank/DDBJ whole genome shotgun (WGS) entry which is preliminary data.</text>
</comment>
<keyword evidence="6" id="KW-1185">Reference proteome</keyword>
<dbReference type="CDD" id="cd00060">
    <property type="entry name" value="FHA"/>
    <property type="match status" value="1"/>
</dbReference>
<accession>A0ABY1NJ01</accession>
<dbReference type="SMART" id="SM00267">
    <property type="entry name" value="GGDEF"/>
    <property type="match status" value="1"/>
</dbReference>
<feature type="domain" description="GGDEF" evidence="4">
    <location>
        <begin position="176"/>
        <end position="307"/>
    </location>
</feature>
<dbReference type="SUPFAM" id="SSF55073">
    <property type="entry name" value="Nucleotide cyclase"/>
    <property type="match status" value="1"/>
</dbReference>
<dbReference type="InterPro" id="IPR000253">
    <property type="entry name" value="FHA_dom"/>
</dbReference>
<dbReference type="Gene3D" id="3.30.70.270">
    <property type="match status" value="1"/>
</dbReference>
<feature type="domain" description="FHA" evidence="3">
    <location>
        <begin position="58"/>
        <end position="107"/>
    </location>
</feature>